<proteinExistence type="predicted"/>
<feature type="region of interest" description="Disordered" evidence="6">
    <location>
        <begin position="427"/>
        <end position="499"/>
    </location>
</feature>
<evidence type="ECO:0000313" key="9">
    <source>
        <dbReference type="EMBL" id="AKT43516.1"/>
    </source>
</evidence>
<dbReference type="RefSeq" id="WP_050434972.1">
    <property type="nucleotide sequence ID" value="NZ_CP012159.1"/>
</dbReference>
<dbReference type="SUPFAM" id="SSF56112">
    <property type="entry name" value="Protein kinase-like (PK-like)"/>
    <property type="match status" value="1"/>
</dbReference>
<accession>A0A0K1ERP5</accession>
<dbReference type="PANTHER" id="PTHR43289:SF6">
    <property type="entry name" value="SERINE_THREONINE-PROTEIN KINASE NEKL-3"/>
    <property type="match status" value="1"/>
</dbReference>
<dbReference type="AlphaFoldDB" id="A0A0K1ERP5"/>
<keyword evidence="3 9" id="KW-0418">Kinase</keyword>
<keyword evidence="4 5" id="KW-0067">ATP-binding</keyword>
<keyword evidence="10" id="KW-1185">Reference proteome</keyword>
<dbReference type="GO" id="GO:0004674">
    <property type="term" value="F:protein serine/threonine kinase activity"/>
    <property type="evidence" value="ECO:0007669"/>
    <property type="project" value="UniProtKB-EC"/>
</dbReference>
<keyword evidence="7" id="KW-0472">Membrane</keyword>
<dbReference type="GO" id="GO:0005524">
    <property type="term" value="F:ATP binding"/>
    <property type="evidence" value="ECO:0007669"/>
    <property type="project" value="UniProtKB-UniRule"/>
</dbReference>
<dbReference type="Gene3D" id="1.10.510.10">
    <property type="entry name" value="Transferase(Phosphotransferase) domain 1"/>
    <property type="match status" value="1"/>
</dbReference>
<evidence type="ECO:0000256" key="2">
    <source>
        <dbReference type="ARBA" id="ARBA00022741"/>
    </source>
</evidence>
<name>A0A0K1ERP5_CHOCO</name>
<evidence type="ECO:0000256" key="6">
    <source>
        <dbReference type="SAM" id="MobiDB-lite"/>
    </source>
</evidence>
<dbReference type="InterPro" id="IPR000719">
    <property type="entry name" value="Prot_kinase_dom"/>
</dbReference>
<dbReference type="PROSITE" id="PS00108">
    <property type="entry name" value="PROTEIN_KINASE_ST"/>
    <property type="match status" value="1"/>
</dbReference>
<dbReference type="InterPro" id="IPR008271">
    <property type="entry name" value="Ser/Thr_kinase_AS"/>
</dbReference>
<dbReference type="EMBL" id="CP012159">
    <property type="protein sequence ID" value="AKT43516.1"/>
    <property type="molecule type" value="Genomic_DNA"/>
</dbReference>
<keyword evidence="7" id="KW-0812">Transmembrane</keyword>
<evidence type="ECO:0000259" key="8">
    <source>
        <dbReference type="PROSITE" id="PS50011"/>
    </source>
</evidence>
<dbReference type="KEGG" id="ccro:CMC5_077480"/>
<gene>
    <name evidence="9" type="ORF">CMC5_077480</name>
</gene>
<evidence type="ECO:0000256" key="1">
    <source>
        <dbReference type="ARBA" id="ARBA00022679"/>
    </source>
</evidence>
<dbReference type="InterPro" id="IPR017441">
    <property type="entry name" value="Protein_kinase_ATP_BS"/>
</dbReference>
<evidence type="ECO:0000256" key="5">
    <source>
        <dbReference type="PROSITE-ProRule" id="PRU10141"/>
    </source>
</evidence>
<evidence type="ECO:0000256" key="4">
    <source>
        <dbReference type="ARBA" id="ARBA00022840"/>
    </source>
</evidence>
<dbReference type="STRING" id="52.CMC5_077480"/>
<keyword evidence="7" id="KW-1133">Transmembrane helix</keyword>
<dbReference type="PANTHER" id="PTHR43289">
    <property type="entry name" value="MITOGEN-ACTIVATED PROTEIN KINASE KINASE KINASE 20-RELATED"/>
    <property type="match status" value="1"/>
</dbReference>
<dbReference type="Gene3D" id="3.30.200.20">
    <property type="entry name" value="Phosphorylase Kinase, domain 1"/>
    <property type="match status" value="1"/>
</dbReference>
<organism evidence="9 10">
    <name type="scientific">Chondromyces crocatus</name>
    <dbReference type="NCBI Taxonomy" id="52"/>
    <lineage>
        <taxon>Bacteria</taxon>
        <taxon>Pseudomonadati</taxon>
        <taxon>Myxococcota</taxon>
        <taxon>Polyangia</taxon>
        <taxon>Polyangiales</taxon>
        <taxon>Polyangiaceae</taxon>
        <taxon>Chondromyces</taxon>
    </lineage>
</organism>
<evidence type="ECO:0000313" key="10">
    <source>
        <dbReference type="Proteomes" id="UP000067626"/>
    </source>
</evidence>
<dbReference type="Pfam" id="PF00069">
    <property type="entry name" value="Pkinase"/>
    <property type="match status" value="1"/>
</dbReference>
<evidence type="ECO:0000256" key="7">
    <source>
        <dbReference type="SAM" id="Phobius"/>
    </source>
</evidence>
<dbReference type="PROSITE" id="PS50011">
    <property type="entry name" value="PROTEIN_KINASE_DOM"/>
    <property type="match status" value="1"/>
</dbReference>
<dbReference type="SMART" id="SM00220">
    <property type="entry name" value="S_TKc"/>
    <property type="match status" value="1"/>
</dbReference>
<keyword evidence="1 9" id="KW-0808">Transferase</keyword>
<dbReference type="EC" id="2.7.11.1" evidence="9"/>
<keyword evidence="2 5" id="KW-0547">Nucleotide-binding</keyword>
<sequence length="499" mass="51696">MQPGQHITTTLRLVQPLGKGGMGSVWIADHLGLGIQVAVKFIAQQLLTDESMVLRFRREAMAAAQIRSPHVAQVFDHGVTSEGLPFIVMELLEGELLGDRVKRLGALPPRDTALIVTQVAKALTRAHEAGIVHRDIKPDNLFLTEVDGELLVKVIDFGVAKQGSHQDAGMTTTGSMVGTPLYMSPEQLFSAKHTDHRADLWSLAVVAYHAMTGRPPFTGDTLGALSVAVYTGVHPLPSAVQPGLPLAIDAWFHRALQREPQHRFQSARELSETLEQAVMGASWTAWSGTALPAPVLGAEGALQPPEGLDRTKTSLSLNEPAPVLPFSALPGGAAPLDRSGPSSVAQGNLAVSAVPRTGPSTRPLVTLLLVACLAAIGGAVGAVLLLRGGEVPAGAAGTSTLTSATMLGSTAEVDTRPVSSTVATVLVAAPPEAEPTASPAASETTRERPAAAPQSVQTSPSKATGAATPSRPAGRTGPVSGSTPKGTPRPTATRDTIGF</sequence>
<evidence type="ECO:0000256" key="3">
    <source>
        <dbReference type="ARBA" id="ARBA00022777"/>
    </source>
</evidence>
<dbReference type="CDD" id="cd14014">
    <property type="entry name" value="STKc_PknB_like"/>
    <property type="match status" value="1"/>
</dbReference>
<dbReference type="PROSITE" id="PS00107">
    <property type="entry name" value="PROTEIN_KINASE_ATP"/>
    <property type="match status" value="1"/>
</dbReference>
<feature type="transmembrane region" description="Helical" evidence="7">
    <location>
        <begin position="364"/>
        <end position="386"/>
    </location>
</feature>
<feature type="binding site" evidence="5">
    <location>
        <position position="40"/>
    </location>
    <ligand>
        <name>ATP</name>
        <dbReference type="ChEBI" id="CHEBI:30616"/>
    </ligand>
</feature>
<dbReference type="OrthoDB" id="9801841at2"/>
<protein>
    <submittedName>
        <fullName evidence="9">Protein kinase</fullName>
        <ecNumber evidence="9">2.7.11.1</ecNumber>
    </submittedName>
</protein>
<reference evidence="9 10" key="1">
    <citation type="submission" date="2015-07" db="EMBL/GenBank/DDBJ databases">
        <title>Genome analysis of myxobacterium Chondromyces crocatus Cm c5 reveals a high potential for natural compound synthesis and the genetic basis for the loss of fruiting body formation.</title>
        <authorList>
            <person name="Zaburannyi N."/>
            <person name="Bunk B."/>
            <person name="Maier J."/>
            <person name="Overmann J."/>
            <person name="Mueller R."/>
        </authorList>
    </citation>
    <scope>NUCLEOTIDE SEQUENCE [LARGE SCALE GENOMIC DNA]</scope>
    <source>
        <strain evidence="9 10">Cm c5</strain>
    </source>
</reference>
<dbReference type="InterPro" id="IPR011009">
    <property type="entry name" value="Kinase-like_dom_sf"/>
</dbReference>
<feature type="domain" description="Protein kinase" evidence="8">
    <location>
        <begin position="11"/>
        <end position="279"/>
    </location>
</feature>
<feature type="compositionally biased region" description="Low complexity" evidence="6">
    <location>
        <begin position="427"/>
        <end position="443"/>
    </location>
</feature>
<dbReference type="Proteomes" id="UP000067626">
    <property type="component" value="Chromosome"/>
</dbReference>